<dbReference type="Proteomes" id="UP000243459">
    <property type="component" value="Chromosome 1"/>
</dbReference>
<protein>
    <submittedName>
        <fullName evidence="1">Uncharacterized protein</fullName>
    </submittedName>
</protein>
<dbReference type="EMBL" id="CM007381">
    <property type="protein sequence ID" value="ONK79924.1"/>
    <property type="molecule type" value="Genomic_DNA"/>
</dbReference>
<dbReference type="Gramene" id="ONK79924">
    <property type="protein sequence ID" value="ONK79924"/>
    <property type="gene ID" value="A4U43_C01F11870"/>
</dbReference>
<evidence type="ECO:0000313" key="1">
    <source>
        <dbReference type="EMBL" id="ONK79924.1"/>
    </source>
</evidence>
<organism evidence="1 2">
    <name type="scientific">Asparagus officinalis</name>
    <name type="common">Garden asparagus</name>
    <dbReference type="NCBI Taxonomy" id="4686"/>
    <lineage>
        <taxon>Eukaryota</taxon>
        <taxon>Viridiplantae</taxon>
        <taxon>Streptophyta</taxon>
        <taxon>Embryophyta</taxon>
        <taxon>Tracheophyta</taxon>
        <taxon>Spermatophyta</taxon>
        <taxon>Magnoliopsida</taxon>
        <taxon>Liliopsida</taxon>
        <taxon>Asparagales</taxon>
        <taxon>Asparagaceae</taxon>
        <taxon>Asparagoideae</taxon>
        <taxon>Asparagus</taxon>
    </lineage>
</organism>
<dbReference type="AlphaFoldDB" id="A0A5P1FPH2"/>
<evidence type="ECO:0000313" key="2">
    <source>
        <dbReference type="Proteomes" id="UP000243459"/>
    </source>
</evidence>
<accession>A0A5P1FPH2</accession>
<reference evidence="2" key="1">
    <citation type="journal article" date="2017" name="Nat. Commun.">
        <title>The asparagus genome sheds light on the origin and evolution of a young Y chromosome.</title>
        <authorList>
            <person name="Harkess A."/>
            <person name="Zhou J."/>
            <person name="Xu C."/>
            <person name="Bowers J.E."/>
            <person name="Van der Hulst R."/>
            <person name="Ayyampalayam S."/>
            <person name="Mercati F."/>
            <person name="Riccardi P."/>
            <person name="McKain M.R."/>
            <person name="Kakrana A."/>
            <person name="Tang H."/>
            <person name="Ray J."/>
            <person name="Groenendijk J."/>
            <person name="Arikit S."/>
            <person name="Mathioni S.M."/>
            <person name="Nakano M."/>
            <person name="Shan H."/>
            <person name="Telgmann-Rauber A."/>
            <person name="Kanno A."/>
            <person name="Yue Z."/>
            <person name="Chen H."/>
            <person name="Li W."/>
            <person name="Chen Y."/>
            <person name="Xu X."/>
            <person name="Zhang Y."/>
            <person name="Luo S."/>
            <person name="Chen H."/>
            <person name="Gao J."/>
            <person name="Mao Z."/>
            <person name="Pires J.C."/>
            <person name="Luo M."/>
            <person name="Kudrna D."/>
            <person name="Wing R.A."/>
            <person name="Meyers B.C."/>
            <person name="Yi K."/>
            <person name="Kong H."/>
            <person name="Lavrijsen P."/>
            <person name="Sunseri F."/>
            <person name="Falavigna A."/>
            <person name="Ye Y."/>
            <person name="Leebens-Mack J.H."/>
            <person name="Chen G."/>
        </authorList>
    </citation>
    <scope>NUCLEOTIDE SEQUENCE [LARGE SCALE GENOMIC DNA]</scope>
    <source>
        <strain evidence="2">cv. DH0086</strain>
    </source>
</reference>
<name>A0A5P1FPH2_ASPOF</name>
<keyword evidence="2" id="KW-1185">Reference proteome</keyword>
<gene>
    <name evidence="1" type="ORF">A4U43_C01F11870</name>
</gene>
<proteinExistence type="predicted"/>
<sequence>MLKPEVFEYGSINLPLSTEPAASPSKNLSSGGVTWSLPWASAQDKKVKSGSHVVDFWRPVVDSYEGSPSTIELEELLLASPLKARTSSSLAINLIESSIDGALVRDSPNNPITIEAKVRLAGDNEEDDIAKARSAL</sequence>